<protein>
    <recommendedName>
        <fullName evidence="5">Mid2 domain-containing protein</fullName>
    </recommendedName>
</protein>
<dbReference type="AlphaFoldDB" id="A0A2J6RP68"/>
<name>A0A2J6RP68_HYAVF</name>
<gene>
    <name evidence="3" type="ORF">L207DRAFT_633359</name>
</gene>
<dbReference type="EMBL" id="KZ613945">
    <property type="protein sequence ID" value="PMD40309.1"/>
    <property type="molecule type" value="Genomic_DNA"/>
</dbReference>
<dbReference type="OrthoDB" id="5215637at2759"/>
<keyword evidence="1" id="KW-0472">Membrane</keyword>
<keyword evidence="2" id="KW-0732">Signal</keyword>
<evidence type="ECO:0000256" key="1">
    <source>
        <dbReference type="SAM" id="Phobius"/>
    </source>
</evidence>
<evidence type="ECO:0008006" key="5">
    <source>
        <dbReference type="Google" id="ProtNLM"/>
    </source>
</evidence>
<keyword evidence="1" id="KW-0812">Transmembrane</keyword>
<sequence length="305" mass="32769">MSHFATAFAYLIFYFSGLVSSVLNCYYPNAASASPHTPCDESAETSACCNPGDLCLSNGYCFQQFGAWANRLARGSCTDSTWSSSICPQFCDDVQTFTGVSIYLAFEDVPTLTSGFCCQRAYNVSTQLCEAETHGSYDPFALVSGTAIYNRANGSTLPPSTIVSSSNVTTTVTVTATASPRSTNITSVAAGIAVPLGALLIFATMGLIFFWRKYRILKSTGATHLATYTPGSEPRGHDAPELFDPRAQRVQAPVQVYGPQRLDGYHVVPQELSGLGQNPVYEAPGAPGVERASVARRKEINHVYR</sequence>
<proteinExistence type="predicted"/>
<feature type="chain" id="PRO_5014385295" description="Mid2 domain-containing protein" evidence="2">
    <location>
        <begin position="22"/>
        <end position="305"/>
    </location>
</feature>
<reference evidence="3 4" key="1">
    <citation type="submission" date="2016-04" db="EMBL/GenBank/DDBJ databases">
        <title>A degradative enzymes factory behind the ericoid mycorrhizal symbiosis.</title>
        <authorList>
            <consortium name="DOE Joint Genome Institute"/>
            <person name="Martino E."/>
            <person name="Morin E."/>
            <person name="Grelet G."/>
            <person name="Kuo A."/>
            <person name="Kohler A."/>
            <person name="Daghino S."/>
            <person name="Barry K."/>
            <person name="Choi C."/>
            <person name="Cichocki N."/>
            <person name="Clum A."/>
            <person name="Copeland A."/>
            <person name="Hainaut M."/>
            <person name="Haridas S."/>
            <person name="Labutti K."/>
            <person name="Lindquist E."/>
            <person name="Lipzen A."/>
            <person name="Khouja H.-R."/>
            <person name="Murat C."/>
            <person name="Ohm R."/>
            <person name="Olson A."/>
            <person name="Spatafora J."/>
            <person name="Veneault-Fourrey C."/>
            <person name="Henrissat B."/>
            <person name="Grigoriev I."/>
            <person name="Martin F."/>
            <person name="Perotto S."/>
        </authorList>
    </citation>
    <scope>NUCLEOTIDE SEQUENCE [LARGE SCALE GENOMIC DNA]</scope>
    <source>
        <strain evidence="3 4">F</strain>
    </source>
</reference>
<evidence type="ECO:0000256" key="2">
    <source>
        <dbReference type="SAM" id="SignalP"/>
    </source>
</evidence>
<evidence type="ECO:0000313" key="4">
    <source>
        <dbReference type="Proteomes" id="UP000235786"/>
    </source>
</evidence>
<evidence type="ECO:0000313" key="3">
    <source>
        <dbReference type="EMBL" id="PMD40309.1"/>
    </source>
</evidence>
<dbReference type="STRING" id="1149755.A0A2J6RP68"/>
<feature type="signal peptide" evidence="2">
    <location>
        <begin position="1"/>
        <end position="21"/>
    </location>
</feature>
<accession>A0A2J6RP68</accession>
<keyword evidence="4" id="KW-1185">Reference proteome</keyword>
<keyword evidence="1" id="KW-1133">Transmembrane helix</keyword>
<organism evidence="3 4">
    <name type="scientific">Hyaloscypha variabilis (strain UAMH 11265 / GT02V1 / F)</name>
    <name type="common">Meliniomyces variabilis</name>
    <dbReference type="NCBI Taxonomy" id="1149755"/>
    <lineage>
        <taxon>Eukaryota</taxon>
        <taxon>Fungi</taxon>
        <taxon>Dikarya</taxon>
        <taxon>Ascomycota</taxon>
        <taxon>Pezizomycotina</taxon>
        <taxon>Leotiomycetes</taxon>
        <taxon>Helotiales</taxon>
        <taxon>Hyaloscyphaceae</taxon>
        <taxon>Hyaloscypha</taxon>
        <taxon>Hyaloscypha variabilis</taxon>
    </lineage>
</organism>
<feature type="transmembrane region" description="Helical" evidence="1">
    <location>
        <begin position="188"/>
        <end position="211"/>
    </location>
</feature>
<dbReference type="Proteomes" id="UP000235786">
    <property type="component" value="Unassembled WGS sequence"/>
</dbReference>